<dbReference type="EMBL" id="LVLJ01000781">
    <property type="protein sequence ID" value="OAE32591.1"/>
    <property type="molecule type" value="Genomic_DNA"/>
</dbReference>
<sequence length="189" mass="20363">MGMRPSTKEEAMSENMPPSKKKKKKKKSIGWTGTREGTNIAPWGLGLGGLVASSIVGPPSSCRGRSFIYNIVRQGASERSYNRGGEGRGGERINFARFGTRGTSGCKSLSKRENAFSRSWRSSEVVTPVRSSGFEIDEKKKDEDEDKDEAGFAACAQPAALVKPSGTERSSSGSTRLELEAPEGFCTSQ</sequence>
<gene>
    <name evidence="2" type="ORF">AXG93_3228s1080</name>
</gene>
<organism evidence="2 3">
    <name type="scientific">Marchantia polymorpha subsp. ruderalis</name>
    <dbReference type="NCBI Taxonomy" id="1480154"/>
    <lineage>
        <taxon>Eukaryota</taxon>
        <taxon>Viridiplantae</taxon>
        <taxon>Streptophyta</taxon>
        <taxon>Embryophyta</taxon>
        <taxon>Marchantiophyta</taxon>
        <taxon>Marchantiopsida</taxon>
        <taxon>Marchantiidae</taxon>
        <taxon>Marchantiales</taxon>
        <taxon>Marchantiaceae</taxon>
        <taxon>Marchantia</taxon>
    </lineage>
</organism>
<feature type="compositionally biased region" description="Basic and acidic residues" evidence="1">
    <location>
        <begin position="1"/>
        <end position="11"/>
    </location>
</feature>
<evidence type="ECO:0000313" key="2">
    <source>
        <dbReference type="EMBL" id="OAE32591.1"/>
    </source>
</evidence>
<feature type="compositionally biased region" description="Basic residues" evidence="1">
    <location>
        <begin position="19"/>
        <end position="28"/>
    </location>
</feature>
<proteinExistence type="predicted"/>
<name>A0A176WJ19_MARPO</name>
<protein>
    <submittedName>
        <fullName evidence="2">Uncharacterized protein</fullName>
    </submittedName>
</protein>
<evidence type="ECO:0000313" key="3">
    <source>
        <dbReference type="Proteomes" id="UP000077202"/>
    </source>
</evidence>
<comment type="caution">
    <text evidence="2">The sequence shown here is derived from an EMBL/GenBank/DDBJ whole genome shotgun (WGS) entry which is preliminary data.</text>
</comment>
<dbReference type="Proteomes" id="UP000077202">
    <property type="component" value="Unassembled WGS sequence"/>
</dbReference>
<reference evidence="2" key="1">
    <citation type="submission" date="2016-03" db="EMBL/GenBank/DDBJ databases">
        <title>Mechanisms controlling the formation of the plant cell surface in tip-growing cells are functionally conserved among land plants.</title>
        <authorList>
            <person name="Honkanen S."/>
            <person name="Jones V.A."/>
            <person name="Morieri G."/>
            <person name="Champion C."/>
            <person name="Hetherington A.J."/>
            <person name="Kelly S."/>
            <person name="Saint-Marcoux D."/>
            <person name="Proust H."/>
            <person name="Prescott H."/>
            <person name="Dolan L."/>
        </authorList>
    </citation>
    <scope>NUCLEOTIDE SEQUENCE [LARGE SCALE GENOMIC DNA]</scope>
    <source>
        <tissue evidence="2">Whole gametophyte</tissue>
    </source>
</reference>
<feature type="region of interest" description="Disordered" evidence="1">
    <location>
        <begin position="1"/>
        <end position="35"/>
    </location>
</feature>
<keyword evidence="3" id="KW-1185">Reference proteome</keyword>
<accession>A0A176WJ19</accession>
<feature type="compositionally biased region" description="Low complexity" evidence="1">
    <location>
        <begin position="165"/>
        <end position="176"/>
    </location>
</feature>
<evidence type="ECO:0000256" key="1">
    <source>
        <dbReference type="SAM" id="MobiDB-lite"/>
    </source>
</evidence>
<dbReference type="AlphaFoldDB" id="A0A176WJ19"/>
<feature type="region of interest" description="Disordered" evidence="1">
    <location>
        <begin position="130"/>
        <end position="189"/>
    </location>
</feature>